<reference evidence="15" key="1">
    <citation type="submission" date="2016-03" db="EMBL/GenBank/DDBJ databases">
        <authorList>
            <person name="Devillers H."/>
        </authorList>
    </citation>
    <scope>NUCLEOTIDE SEQUENCE [LARGE SCALE GENOMIC DNA]</scope>
</reference>
<dbReference type="Gene3D" id="1.10.418.60">
    <property type="entry name" value="Ncd80 complex, Nuf2 subunit"/>
    <property type="match status" value="1"/>
</dbReference>
<feature type="coiled-coil region" evidence="12">
    <location>
        <begin position="247"/>
        <end position="281"/>
    </location>
</feature>
<proteinExistence type="inferred from homology"/>
<evidence type="ECO:0000256" key="6">
    <source>
        <dbReference type="ARBA" id="ARBA00022776"/>
    </source>
</evidence>
<evidence type="ECO:0000313" key="14">
    <source>
        <dbReference type="EMBL" id="SCW01601.1"/>
    </source>
</evidence>
<evidence type="ECO:0000256" key="9">
    <source>
        <dbReference type="ARBA" id="ARBA00023242"/>
    </source>
</evidence>
<keyword evidence="6" id="KW-0498">Mitosis</keyword>
<evidence type="ECO:0000256" key="2">
    <source>
        <dbReference type="ARBA" id="ARBA00004629"/>
    </source>
</evidence>
<evidence type="ECO:0000313" key="15">
    <source>
        <dbReference type="Proteomes" id="UP000190831"/>
    </source>
</evidence>
<dbReference type="GO" id="GO:0051315">
    <property type="term" value="P:attachment of mitotic spindle microtubules to kinetochore"/>
    <property type="evidence" value="ECO:0007669"/>
    <property type="project" value="TreeGrafter"/>
</dbReference>
<keyword evidence="4" id="KW-0158">Chromosome</keyword>
<keyword evidence="15" id="KW-1185">Reference proteome</keyword>
<dbReference type="OrthoDB" id="8194677at2759"/>
<dbReference type="PANTHER" id="PTHR21650">
    <property type="entry name" value="MEMBRALIN/KINETOCHORE PROTEIN NUF2"/>
    <property type="match status" value="1"/>
</dbReference>
<evidence type="ECO:0000256" key="7">
    <source>
        <dbReference type="ARBA" id="ARBA00022838"/>
    </source>
</evidence>
<dbReference type="PANTHER" id="PTHR21650:SF2">
    <property type="entry name" value="KINETOCHORE PROTEIN NUF2"/>
    <property type="match status" value="1"/>
</dbReference>
<sequence length="446" mass="51920">MNKDIFPLLDLQELVICLQSCDFSMATEESISRPTPQYVITLYKQIIDSFMGVSPDTLLKENEGVEDEGNSDDYNAIYADTLRVLTLNKICFKFFEDIGVSDFNIMDLYKPEPARTRRLLSAVVNYARFREERMFDCDQFLSQTESLLGRLRQKFDDYNFLQQQIKRYEDLNDLKEGEDLASLEERNKNLEQQLKKLTQIQETLTIDYNSYKSSKQKLMHELETSGFELIELESQRDKLQRYSETNMSNLDTTLKELAALYEKQQERLSQLEVRQKKLILSMETFQTLTSELYDVLKIVSTELQESHVKETGLVELKEQLLQSEAKLKNLLSSGVLVKVSIVQSQLTNQKEKLEELERTTKEKQKENRAALEKLQSQYSDTIVPEVQRTEEHIATELIGGVVSELEKEMQSLKDEFQRESDAIELEYSLLAGHINKYMGAMLEKMK</sequence>
<dbReference type="AlphaFoldDB" id="A0A1G4MCH4"/>
<gene>
    <name evidence="14" type="ORF">LAFE_0E03246G</name>
</gene>
<evidence type="ECO:0000256" key="1">
    <source>
        <dbReference type="ARBA" id="ARBA00004123"/>
    </source>
</evidence>
<keyword evidence="10" id="KW-0131">Cell cycle</keyword>
<name>A0A1G4MCH4_LACFM</name>
<evidence type="ECO:0000256" key="10">
    <source>
        <dbReference type="ARBA" id="ARBA00023306"/>
    </source>
</evidence>
<dbReference type="Proteomes" id="UP000190831">
    <property type="component" value="Chromosome E"/>
</dbReference>
<evidence type="ECO:0000256" key="5">
    <source>
        <dbReference type="ARBA" id="ARBA00022618"/>
    </source>
</evidence>
<keyword evidence="8 12" id="KW-0175">Coiled coil</keyword>
<accession>A0A1G4MCH4</accession>
<dbReference type="GO" id="GO:0051301">
    <property type="term" value="P:cell division"/>
    <property type="evidence" value="ECO:0007669"/>
    <property type="project" value="UniProtKB-KW"/>
</dbReference>
<evidence type="ECO:0000259" key="13">
    <source>
        <dbReference type="Pfam" id="PF03800"/>
    </source>
</evidence>
<evidence type="ECO:0000256" key="3">
    <source>
        <dbReference type="ARBA" id="ARBA00005498"/>
    </source>
</evidence>
<dbReference type="GO" id="GO:0005634">
    <property type="term" value="C:nucleus"/>
    <property type="evidence" value="ECO:0007669"/>
    <property type="project" value="UniProtKB-SubCell"/>
</dbReference>
<dbReference type="GO" id="GO:0051383">
    <property type="term" value="P:kinetochore organization"/>
    <property type="evidence" value="ECO:0007669"/>
    <property type="project" value="TreeGrafter"/>
</dbReference>
<dbReference type="GO" id="GO:0045132">
    <property type="term" value="P:meiotic chromosome segregation"/>
    <property type="evidence" value="ECO:0007669"/>
    <property type="project" value="TreeGrafter"/>
</dbReference>
<dbReference type="InterPro" id="IPR038275">
    <property type="entry name" value="Nuf2_N_sf"/>
</dbReference>
<evidence type="ECO:0000256" key="12">
    <source>
        <dbReference type="SAM" id="Coils"/>
    </source>
</evidence>
<evidence type="ECO:0000256" key="4">
    <source>
        <dbReference type="ARBA" id="ARBA00022454"/>
    </source>
</evidence>
<feature type="domain" description="Kinetochore protein Nuf2 N-terminal" evidence="13">
    <location>
        <begin position="3"/>
        <end position="145"/>
    </location>
</feature>
<dbReference type="GO" id="GO:0031262">
    <property type="term" value="C:Ndc80 complex"/>
    <property type="evidence" value="ECO:0007669"/>
    <property type="project" value="InterPro"/>
</dbReference>
<keyword evidence="9" id="KW-0539">Nucleus</keyword>
<feature type="coiled-coil region" evidence="12">
    <location>
        <begin position="151"/>
        <end position="207"/>
    </location>
</feature>
<dbReference type="STRING" id="4955.A0A1G4MCH4"/>
<dbReference type="FunFam" id="1.10.418.60:FF:000004">
    <property type="entry name" value="Nuf2p"/>
    <property type="match status" value="1"/>
</dbReference>
<keyword evidence="5" id="KW-0132">Cell division</keyword>
<comment type="similarity">
    <text evidence="3">Belongs to the NUF2 family.</text>
</comment>
<dbReference type="EMBL" id="LT598488">
    <property type="protein sequence ID" value="SCW01601.1"/>
    <property type="molecule type" value="Genomic_DNA"/>
</dbReference>
<keyword evidence="11" id="KW-0137">Centromere</keyword>
<dbReference type="InterPro" id="IPR005549">
    <property type="entry name" value="Kinetochore_Nuf2_N"/>
</dbReference>
<comment type="subcellular location">
    <subcellularLocation>
        <location evidence="2">Chromosome</location>
        <location evidence="2">Centromere</location>
        <location evidence="2">Kinetochore</location>
    </subcellularLocation>
    <subcellularLocation>
        <location evidence="1">Nucleus</location>
    </subcellularLocation>
</comment>
<evidence type="ECO:0000256" key="8">
    <source>
        <dbReference type="ARBA" id="ARBA00023054"/>
    </source>
</evidence>
<dbReference type="Pfam" id="PF03800">
    <property type="entry name" value="Nuf2"/>
    <property type="match status" value="1"/>
</dbReference>
<dbReference type="OMA" id="YLKMEAH"/>
<dbReference type="GO" id="GO:0044877">
    <property type="term" value="F:protein-containing complex binding"/>
    <property type="evidence" value="ECO:0007669"/>
    <property type="project" value="TreeGrafter"/>
</dbReference>
<evidence type="ECO:0000256" key="11">
    <source>
        <dbReference type="ARBA" id="ARBA00023328"/>
    </source>
</evidence>
<keyword evidence="7" id="KW-0995">Kinetochore</keyword>
<organism evidence="14 15">
    <name type="scientific">Lachancea fermentati</name>
    <name type="common">Zygosaccharomyces fermentati</name>
    <dbReference type="NCBI Taxonomy" id="4955"/>
    <lineage>
        <taxon>Eukaryota</taxon>
        <taxon>Fungi</taxon>
        <taxon>Dikarya</taxon>
        <taxon>Ascomycota</taxon>
        <taxon>Saccharomycotina</taxon>
        <taxon>Saccharomycetes</taxon>
        <taxon>Saccharomycetales</taxon>
        <taxon>Saccharomycetaceae</taxon>
        <taxon>Lachancea</taxon>
    </lineage>
</organism>
<protein>
    <submittedName>
        <fullName evidence="14">LAFE_0E03246g1_1</fullName>
    </submittedName>
</protein>
<dbReference type="GO" id="GO:0007052">
    <property type="term" value="P:mitotic spindle organization"/>
    <property type="evidence" value="ECO:0007669"/>
    <property type="project" value="TreeGrafter"/>
</dbReference>
<feature type="coiled-coil region" evidence="12">
    <location>
        <begin position="313"/>
        <end position="373"/>
    </location>
</feature>